<evidence type="ECO:0000256" key="3">
    <source>
        <dbReference type="PIRSR" id="PIRSR613078-2"/>
    </source>
</evidence>
<dbReference type="InterPro" id="IPR051695">
    <property type="entry name" value="Phosphoglycerate_Mutase"/>
</dbReference>
<feature type="region of interest" description="Disordered" evidence="4">
    <location>
        <begin position="494"/>
        <end position="527"/>
    </location>
</feature>
<dbReference type="SMART" id="SM00855">
    <property type="entry name" value="PGAM"/>
    <property type="match status" value="1"/>
</dbReference>
<gene>
    <name evidence="5" type="ORF">BCR44DRAFT_1446412</name>
</gene>
<keyword evidence="1" id="KW-0378">Hydrolase</keyword>
<dbReference type="EMBL" id="MCFL01000105">
    <property type="protein sequence ID" value="ORZ30076.1"/>
    <property type="molecule type" value="Genomic_DNA"/>
</dbReference>
<dbReference type="SUPFAM" id="SSF53254">
    <property type="entry name" value="Phosphoglycerate mutase-like"/>
    <property type="match status" value="1"/>
</dbReference>
<dbReference type="InterPro" id="IPR013078">
    <property type="entry name" value="His_Pase_superF_clade-1"/>
</dbReference>
<comment type="caution">
    <text evidence="5">The sequence shown here is derived from an EMBL/GenBank/DDBJ whole genome shotgun (WGS) entry which is preliminary data.</text>
</comment>
<keyword evidence="6" id="KW-1185">Reference proteome</keyword>
<feature type="region of interest" description="Disordered" evidence="4">
    <location>
        <begin position="440"/>
        <end position="462"/>
    </location>
</feature>
<evidence type="ECO:0000256" key="1">
    <source>
        <dbReference type="ARBA" id="ARBA00022801"/>
    </source>
</evidence>
<name>A0A1Y2H680_9FUNG</name>
<dbReference type="GO" id="GO:0043456">
    <property type="term" value="P:regulation of pentose-phosphate shunt"/>
    <property type="evidence" value="ECO:0007669"/>
    <property type="project" value="TreeGrafter"/>
</dbReference>
<accession>A0A1Y2H680</accession>
<organism evidence="5 6">
    <name type="scientific">Catenaria anguillulae PL171</name>
    <dbReference type="NCBI Taxonomy" id="765915"/>
    <lineage>
        <taxon>Eukaryota</taxon>
        <taxon>Fungi</taxon>
        <taxon>Fungi incertae sedis</taxon>
        <taxon>Blastocladiomycota</taxon>
        <taxon>Blastocladiomycetes</taxon>
        <taxon>Blastocladiales</taxon>
        <taxon>Catenariaceae</taxon>
        <taxon>Catenaria</taxon>
    </lineage>
</organism>
<sequence>MYSIRRMSASMGATPPPSSSAAAGASPTTGVRVNTNASAATPLPTTFEQLEKTWGSTGSIPSTPAPIPFSAAPNTPLAMPVAAIDAREPRRDLVLNLILVRHAETDLNARRPRVVQGHLDTPLNAHGMKQSLLLSHRLSKLKVDYIYSSDLQRAHQTAQEVARPHGKPVLVDPRLREQHQGDLTGQPWSAAKSRLKQVDQTYEEYLGAHEGEPSDVVKERVVQSYIDIVEKHLLAPNRIVLPDRDESANYLVEQYGPATPISPLSRIHASKTGSTTPAKKLAPRVCTVVLVTHGGPIRHLISHLVTDLGFTYHPKVLKGHGKRSLNSNTTPKPMDPAHLPVEPRMTQFPHTTGVFHVRLTRRFIKATDEYDWTGHVVRYNCTAHLAGWKNWVMHSTEIPPGATAPAASAAAAAKADMKVVTGGNKASAVGPYRLVRVVKKDKKGNPIQHGGKKGAASRPDASPVVRAKNMGLKMFGKFIGGGVIAGSSGANAGGVDLEAGGNKGQPAGGSAAAAAAAEDKRKKSLGW</sequence>
<dbReference type="InterPro" id="IPR029033">
    <property type="entry name" value="His_PPase_superfam"/>
</dbReference>
<dbReference type="PANTHER" id="PTHR46517:SF1">
    <property type="entry name" value="FRUCTOSE-2,6-BISPHOSPHATASE TIGAR"/>
    <property type="match status" value="1"/>
</dbReference>
<feature type="compositionally biased region" description="Low complexity" evidence="4">
    <location>
        <begin position="7"/>
        <end position="30"/>
    </location>
</feature>
<dbReference type="GO" id="GO:0004331">
    <property type="term" value="F:fructose-2,6-bisphosphate 2-phosphatase activity"/>
    <property type="evidence" value="ECO:0007669"/>
    <property type="project" value="TreeGrafter"/>
</dbReference>
<feature type="binding site" evidence="3">
    <location>
        <begin position="101"/>
        <end position="108"/>
    </location>
    <ligand>
        <name>substrate</name>
    </ligand>
</feature>
<evidence type="ECO:0000313" key="5">
    <source>
        <dbReference type="EMBL" id="ORZ30076.1"/>
    </source>
</evidence>
<protein>
    <submittedName>
        <fullName evidence="5">Histidine phosphatase superfamily</fullName>
    </submittedName>
</protein>
<dbReference type="PANTHER" id="PTHR46517">
    <property type="entry name" value="FRUCTOSE-2,6-BISPHOSPHATASE TIGAR"/>
    <property type="match status" value="1"/>
</dbReference>
<feature type="region of interest" description="Disordered" evidence="4">
    <location>
        <begin position="1"/>
        <end position="32"/>
    </location>
</feature>
<feature type="active site" description="Tele-phosphohistidine intermediate" evidence="2">
    <location>
        <position position="102"/>
    </location>
</feature>
<dbReference type="GO" id="GO:0045820">
    <property type="term" value="P:negative regulation of glycolytic process"/>
    <property type="evidence" value="ECO:0007669"/>
    <property type="project" value="TreeGrafter"/>
</dbReference>
<reference evidence="5 6" key="1">
    <citation type="submission" date="2016-07" db="EMBL/GenBank/DDBJ databases">
        <title>Pervasive Adenine N6-methylation of Active Genes in Fungi.</title>
        <authorList>
            <consortium name="DOE Joint Genome Institute"/>
            <person name="Mondo S.J."/>
            <person name="Dannebaum R.O."/>
            <person name="Kuo R.C."/>
            <person name="Labutti K."/>
            <person name="Haridas S."/>
            <person name="Kuo A."/>
            <person name="Salamov A."/>
            <person name="Ahrendt S.R."/>
            <person name="Lipzen A."/>
            <person name="Sullivan W."/>
            <person name="Andreopoulos W.B."/>
            <person name="Clum A."/>
            <person name="Lindquist E."/>
            <person name="Daum C."/>
            <person name="Ramamoorthy G.K."/>
            <person name="Gryganskyi A."/>
            <person name="Culley D."/>
            <person name="Magnuson J.K."/>
            <person name="James T.Y."/>
            <person name="O'Malley M.A."/>
            <person name="Stajich J.E."/>
            <person name="Spatafora J.W."/>
            <person name="Visel A."/>
            <person name="Grigoriev I.V."/>
        </authorList>
    </citation>
    <scope>NUCLEOTIDE SEQUENCE [LARGE SCALE GENOMIC DNA]</scope>
    <source>
        <strain evidence="5 6">PL171</strain>
    </source>
</reference>
<dbReference type="OrthoDB" id="354304at2759"/>
<feature type="active site" description="Proton donor/acceptor" evidence="2">
    <location>
        <position position="177"/>
    </location>
</feature>
<dbReference type="AlphaFoldDB" id="A0A1Y2H680"/>
<dbReference type="Proteomes" id="UP000193411">
    <property type="component" value="Unassembled WGS sequence"/>
</dbReference>
<evidence type="ECO:0000313" key="6">
    <source>
        <dbReference type="Proteomes" id="UP000193411"/>
    </source>
</evidence>
<proteinExistence type="predicted"/>
<dbReference type="GO" id="GO:0005829">
    <property type="term" value="C:cytosol"/>
    <property type="evidence" value="ECO:0007669"/>
    <property type="project" value="TreeGrafter"/>
</dbReference>
<dbReference type="CDD" id="cd07067">
    <property type="entry name" value="HP_PGM_like"/>
    <property type="match status" value="1"/>
</dbReference>
<evidence type="ECO:0000256" key="4">
    <source>
        <dbReference type="SAM" id="MobiDB-lite"/>
    </source>
</evidence>
<dbReference type="Pfam" id="PF00300">
    <property type="entry name" value="His_Phos_1"/>
    <property type="match status" value="1"/>
</dbReference>
<evidence type="ECO:0000256" key="2">
    <source>
        <dbReference type="PIRSR" id="PIRSR613078-1"/>
    </source>
</evidence>
<dbReference type="STRING" id="765915.A0A1Y2H680"/>
<dbReference type="Gene3D" id="3.40.50.1240">
    <property type="entry name" value="Phosphoglycerate mutase-like"/>
    <property type="match status" value="1"/>
</dbReference>
<feature type="binding site" evidence="3">
    <location>
        <position position="153"/>
    </location>
    <ligand>
        <name>substrate</name>
    </ligand>
</feature>